<evidence type="ECO:0000313" key="2">
    <source>
        <dbReference type="EMBL" id="KAJ3731777.1"/>
    </source>
</evidence>
<keyword evidence="3" id="KW-1185">Reference proteome</keyword>
<keyword evidence="1" id="KW-1133">Transmembrane helix</keyword>
<reference evidence="2" key="2">
    <citation type="journal article" date="2023" name="Proc. Natl. Acad. Sci. U.S.A.">
        <title>A global phylogenomic analysis of the shiitake genus Lentinula.</title>
        <authorList>
            <person name="Sierra-Patev S."/>
            <person name="Min B."/>
            <person name="Naranjo-Ortiz M."/>
            <person name="Looney B."/>
            <person name="Konkel Z."/>
            <person name="Slot J.C."/>
            <person name="Sakamoto Y."/>
            <person name="Steenwyk J.L."/>
            <person name="Rokas A."/>
            <person name="Carro J."/>
            <person name="Camarero S."/>
            <person name="Ferreira P."/>
            <person name="Molpeceres G."/>
            <person name="Ruiz-Duenas F.J."/>
            <person name="Serrano A."/>
            <person name="Henrissat B."/>
            <person name="Drula E."/>
            <person name="Hughes K.W."/>
            <person name="Mata J.L."/>
            <person name="Ishikawa N.K."/>
            <person name="Vargas-Isla R."/>
            <person name="Ushijima S."/>
            <person name="Smith C.A."/>
            <person name="Donoghue J."/>
            <person name="Ahrendt S."/>
            <person name="Andreopoulos W."/>
            <person name="He G."/>
            <person name="LaButti K."/>
            <person name="Lipzen A."/>
            <person name="Ng V."/>
            <person name="Riley R."/>
            <person name="Sandor L."/>
            <person name="Barry K."/>
            <person name="Martinez A.T."/>
            <person name="Xiao Y."/>
            <person name="Gibbons J.G."/>
            <person name="Terashima K."/>
            <person name="Grigoriev I.V."/>
            <person name="Hibbett D."/>
        </authorList>
    </citation>
    <scope>NUCLEOTIDE SEQUENCE</scope>
    <source>
        <strain evidence="2">ET3784</strain>
    </source>
</reference>
<evidence type="ECO:0000256" key="1">
    <source>
        <dbReference type="SAM" id="Phobius"/>
    </source>
</evidence>
<accession>A0AA38N097</accession>
<sequence length="57" mass="6754">MINDNEETNVVFVLVNVIHICTYSITSFFIGKSTDIYVLFSLDYILYLLLWPYTWVL</sequence>
<keyword evidence="1" id="KW-0472">Membrane</keyword>
<gene>
    <name evidence="2" type="ORF">DFJ43DRAFT_1077396</name>
</gene>
<feature type="transmembrane region" description="Helical" evidence="1">
    <location>
        <begin position="12"/>
        <end position="30"/>
    </location>
</feature>
<organism evidence="2 3">
    <name type="scientific">Lentinula guzmanii</name>
    <dbReference type="NCBI Taxonomy" id="2804957"/>
    <lineage>
        <taxon>Eukaryota</taxon>
        <taxon>Fungi</taxon>
        <taxon>Dikarya</taxon>
        <taxon>Basidiomycota</taxon>
        <taxon>Agaricomycotina</taxon>
        <taxon>Agaricomycetes</taxon>
        <taxon>Agaricomycetidae</taxon>
        <taxon>Agaricales</taxon>
        <taxon>Marasmiineae</taxon>
        <taxon>Omphalotaceae</taxon>
        <taxon>Lentinula</taxon>
    </lineage>
</organism>
<keyword evidence="1" id="KW-0812">Transmembrane</keyword>
<feature type="non-terminal residue" evidence="2">
    <location>
        <position position="57"/>
    </location>
</feature>
<proteinExistence type="predicted"/>
<comment type="caution">
    <text evidence="2">The sequence shown here is derived from an EMBL/GenBank/DDBJ whole genome shotgun (WGS) entry which is preliminary data.</text>
</comment>
<evidence type="ECO:0000313" key="3">
    <source>
        <dbReference type="Proteomes" id="UP001176059"/>
    </source>
</evidence>
<name>A0AA38N097_9AGAR</name>
<dbReference type="EMBL" id="JANVFO010000028">
    <property type="protein sequence ID" value="KAJ3731777.1"/>
    <property type="molecule type" value="Genomic_DNA"/>
</dbReference>
<reference evidence="2" key="1">
    <citation type="submission" date="2022-08" db="EMBL/GenBank/DDBJ databases">
        <authorList>
            <consortium name="DOE Joint Genome Institute"/>
            <person name="Min B."/>
            <person name="Sierra-Patev S."/>
            <person name="Naranjo-Ortiz M."/>
            <person name="Looney B."/>
            <person name="Konkel Z."/>
            <person name="Slot J.C."/>
            <person name="Sakamoto Y."/>
            <person name="Steenwyk J.L."/>
            <person name="Rokas A."/>
            <person name="Carro J."/>
            <person name="Camarero S."/>
            <person name="Ferreira P."/>
            <person name="Molpeceres G."/>
            <person name="Ruiz-duenas F.J."/>
            <person name="Serrano A."/>
            <person name="Henrissat B."/>
            <person name="Drula E."/>
            <person name="Hughes K.W."/>
            <person name="Mata J.L."/>
            <person name="Ishikawa N.K."/>
            <person name="Vargas-Isla R."/>
            <person name="Ushijima S."/>
            <person name="Smith C.A."/>
            <person name="Ahrendt S."/>
            <person name="Andreopoulos W."/>
            <person name="He G."/>
            <person name="LaButti K."/>
            <person name="Lipzen A."/>
            <person name="Ng V."/>
            <person name="Riley R."/>
            <person name="Sandor L."/>
            <person name="Barry K."/>
            <person name="Martinez A.T."/>
            <person name="Xiao Y."/>
            <person name="Gibbons J.G."/>
            <person name="Terashima K."/>
            <person name="Hibbett D.S."/>
            <person name="Grigoriev I.V."/>
        </authorList>
    </citation>
    <scope>NUCLEOTIDE SEQUENCE</scope>
    <source>
        <strain evidence="2">ET3784</strain>
    </source>
</reference>
<dbReference type="Proteomes" id="UP001176059">
    <property type="component" value="Unassembled WGS sequence"/>
</dbReference>
<protein>
    <submittedName>
        <fullName evidence="2">Uncharacterized protein</fullName>
    </submittedName>
</protein>
<feature type="transmembrane region" description="Helical" evidence="1">
    <location>
        <begin position="36"/>
        <end position="56"/>
    </location>
</feature>
<dbReference type="AlphaFoldDB" id="A0AA38N097"/>